<dbReference type="Proteomes" id="UP000019091">
    <property type="component" value="Chromosome"/>
</dbReference>
<reference evidence="1 2" key="1">
    <citation type="journal article" date="2014" name="Genome Announc.">
        <title>Complete Closed Genome Sequences of Three Bibersteinia trehalosi Nasopharyngeal Isolates from Cattle with Shipping Fever.</title>
        <authorList>
            <person name="Harhay G.P."/>
            <person name="McVey D.S."/>
            <person name="Koren S."/>
            <person name="Phillippy A.M."/>
            <person name="Bono J."/>
            <person name="Harhay D.M."/>
            <person name="Clawson M.L."/>
            <person name="Heaton M.P."/>
            <person name="Chitko-McKown C.G."/>
            <person name="Korlach J."/>
            <person name="Smith T.P."/>
        </authorList>
    </citation>
    <scope>NUCLEOTIDE SEQUENCE [LARGE SCALE GENOMIC DNA]</scope>
    <source>
        <strain evidence="1 2">USDA-ARS-USMARC-188</strain>
    </source>
</reference>
<dbReference type="EMBL" id="CP006954">
    <property type="protein sequence ID" value="AHG81179.1"/>
    <property type="molecule type" value="Genomic_DNA"/>
</dbReference>
<dbReference type="KEGG" id="btre:F542_4610"/>
<gene>
    <name evidence="1" type="ORF">F542_4610</name>
</gene>
<sequence>MYAGLTRYVYWDLESEEDLKNDISKMVEDFNKFNNLDEWHNYFMPTKLIADIICEYDLIDGYYDENVISLEFEREISELLNKKGIGLDIYPLVDIGRGGIIKLK</sequence>
<proteinExistence type="predicted"/>
<organism evidence="1 2">
    <name type="scientific">Bibersteinia trehalosi USDA-ARS-USMARC-188</name>
    <dbReference type="NCBI Taxonomy" id="1263829"/>
    <lineage>
        <taxon>Bacteria</taxon>
        <taxon>Pseudomonadati</taxon>
        <taxon>Pseudomonadota</taxon>
        <taxon>Gammaproteobacteria</taxon>
        <taxon>Pasteurellales</taxon>
        <taxon>Pasteurellaceae</taxon>
        <taxon>Bibersteinia</taxon>
    </lineage>
</organism>
<evidence type="ECO:0000313" key="1">
    <source>
        <dbReference type="EMBL" id="AHG81179.1"/>
    </source>
</evidence>
<evidence type="ECO:0000313" key="2">
    <source>
        <dbReference type="Proteomes" id="UP000019091"/>
    </source>
</evidence>
<name>A0A4V7I865_BIBTR</name>
<accession>A0A4V7I865</accession>
<dbReference type="AlphaFoldDB" id="A0A4V7I865"/>
<protein>
    <submittedName>
        <fullName evidence="1">Uncharacterized protein</fullName>
    </submittedName>
</protein>